<evidence type="ECO:0000259" key="8">
    <source>
        <dbReference type="PROSITE" id="PS50109"/>
    </source>
</evidence>
<dbReference type="Gene3D" id="3.20.20.450">
    <property type="entry name" value="EAL domain"/>
    <property type="match status" value="1"/>
</dbReference>
<dbReference type="InterPro" id="IPR043128">
    <property type="entry name" value="Rev_trsase/Diguanyl_cyclase"/>
</dbReference>
<evidence type="ECO:0000256" key="1">
    <source>
        <dbReference type="ARBA" id="ARBA00000085"/>
    </source>
</evidence>
<dbReference type="PROSITE" id="PS50894">
    <property type="entry name" value="HPT"/>
    <property type="match status" value="1"/>
</dbReference>
<feature type="domain" description="EAL" evidence="10">
    <location>
        <begin position="1269"/>
        <end position="1520"/>
    </location>
</feature>
<evidence type="ECO:0000256" key="7">
    <source>
        <dbReference type="SAM" id="Phobius"/>
    </source>
</evidence>
<feature type="domain" description="Histidine kinase" evidence="8">
    <location>
        <begin position="130"/>
        <end position="351"/>
    </location>
</feature>
<proteinExistence type="predicted"/>
<dbReference type="Gene3D" id="3.40.50.2300">
    <property type="match status" value="3"/>
</dbReference>
<dbReference type="InterPro" id="IPR005467">
    <property type="entry name" value="His_kinase_dom"/>
</dbReference>
<dbReference type="InterPro" id="IPR052155">
    <property type="entry name" value="Biofilm_reg_signaling"/>
</dbReference>
<dbReference type="PROSITE" id="PS50887">
    <property type="entry name" value="GGDEF"/>
    <property type="match status" value="1"/>
</dbReference>
<dbReference type="InterPro" id="IPR036890">
    <property type="entry name" value="HATPase_C_sf"/>
</dbReference>
<dbReference type="InterPro" id="IPR029787">
    <property type="entry name" value="Nucleotide_cyclase"/>
</dbReference>
<dbReference type="InterPro" id="IPR001789">
    <property type="entry name" value="Sig_transdc_resp-reg_receiver"/>
</dbReference>
<keyword evidence="7" id="KW-1133">Transmembrane helix</keyword>
<feature type="region of interest" description="Disordered" evidence="6">
    <location>
        <begin position="81"/>
        <end position="123"/>
    </location>
</feature>
<protein>
    <recommendedName>
        <fullName evidence="2">histidine kinase</fullName>
        <ecNumber evidence="2">2.7.13.3</ecNumber>
    </recommendedName>
</protein>
<dbReference type="Pfam" id="PF00563">
    <property type="entry name" value="EAL"/>
    <property type="match status" value="1"/>
</dbReference>
<keyword evidence="3" id="KW-0902">Two-component regulatory system</keyword>
<dbReference type="Proteomes" id="UP000483379">
    <property type="component" value="Unassembled WGS sequence"/>
</dbReference>
<evidence type="ECO:0000256" key="3">
    <source>
        <dbReference type="ARBA" id="ARBA00023012"/>
    </source>
</evidence>
<dbReference type="Gene3D" id="3.30.70.270">
    <property type="match status" value="1"/>
</dbReference>
<dbReference type="CDD" id="cd00082">
    <property type="entry name" value="HisKA"/>
    <property type="match status" value="1"/>
</dbReference>
<dbReference type="NCBIfam" id="TIGR00254">
    <property type="entry name" value="GGDEF"/>
    <property type="match status" value="1"/>
</dbReference>
<dbReference type="InterPro" id="IPR036641">
    <property type="entry name" value="HPT_dom_sf"/>
</dbReference>
<keyword evidence="14" id="KW-1185">Reference proteome</keyword>
<feature type="modified residue" description="4-aspartylphosphate" evidence="5">
    <location>
        <position position="562"/>
    </location>
</feature>
<feature type="domain" description="HPt" evidence="12">
    <location>
        <begin position="693"/>
        <end position="791"/>
    </location>
</feature>
<dbReference type="SUPFAM" id="SSF55073">
    <property type="entry name" value="Nucleotide cyclase"/>
    <property type="match status" value="1"/>
</dbReference>
<dbReference type="InterPro" id="IPR008207">
    <property type="entry name" value="Sig_transdc_His_kin_Hpt_dom"/>
</dbReference>
<dbReference type="SMART" id="SM00073">
    <property type="entry name" value="HPT"/>
    <property type="match status" value="1"/>
</dbReference>
<dbReference type="PROSITE" id="PS50109">
    <property type="entry name" value="HIS_KIN"/>
    <property type="match status" value="1"/>
</dbReference>
<feature type="transmembrane region" description="Helical" evidence="7">
    <location>
        <begin position="21"/>
        <end position="41"/>
    </location>
</feature>
<evidence type="ECO:0000259" key="9">
    <source>
        <dbReference type="PROSITE" id="PS50110"/>
    </source>
</evidence>
<evidence type="ECO:0000313" key="13">
    <source>
        <dbReference type="EMBL" id="NEV63314.1"/>
    </source>
</evidence>
<feature type="domain" description="Response regulatory" evidence="9">
    <location>
        <begin position="835"/>
        <end position="951"/>
    </location>
</feature>
<evidence type="ECO:0000256" key="6">
    <source>
        <dbReference type="SAM" id="MobiDB-lite"/>
    </source>
</evidence>
<dbReference type="InterPro" id="IPR035919">
    <property type="entry name" value="EAL_sf"/>
</dbReference>
<dbReference type="InterPro" id="IPR001633">
    <property type="entry name" value="EAL_dom"/>
</dbReference>
<dbReference type="SUPFAM" id="SSF55785">
    <property type="entry name" value="PYP-like sensor domain (PAS domain)"/>
    <property type="match status" value="1"/>
</dbReference>
<dbReference type="PROSITE" id="PS50110">
    <property type="entry name" value="RESPONSE_REGULATORY"/>
    <property type="match status" value="3"/>
</dbReference>
<evidence type="ECO:0000256" key="4">
    <source>
        <dbReference type="PROSITE-ProRule" id="PRU00110"/>
    </source>
</evidence>
<dbReference type="Pfam" id="PF01627">
    <property type="entry name" value="Hpt"/>
    <property type="match status" value="1"/>
</dbReference>
<evidence type="ECO:0000256" key="2">
    <source>
        <dbReference type="ARBA" id="ARBA00012438"/>
    </source>
</evidence>
<evidence type="ECO:0000259" key="11">
    <source>
        <dbReference type="PROSITE" id="PS50887"/>
    </source>
</evidence>
<evidence type="ECO:0000259" key="10">
    <source>
        <dbReference type="PROSITE" id="PS50883"/>
    </source>
</evidence>
<accession>A0A6M0K1V6</accession>
<evidence type="ECO:0000256" key="5">
    <source>
        <dbReference type="PROSITE-ProRule" id="PRU00169"/>
    </source>
</evidence>
<dbReference type="SMART" id="SM00267">
    <property type="entry name" value="GGDEF"/>
    <property type="match status" value="1"/>
</dbReference>
<feature type="modified residue" description="4-aspartylphosphate" evidence="5">
    <location>
        <position position="423"/>
    </location>
</feature>
<feature type="modified residue" description="4-aspartylphosphate" evidence="5">
    <location>
        <position position="884"/>
    </location>
</feature>
<feature type="compositionally biased region" description="Low complexity" evidence="6">
    <location>
        <begin position="81"/>
        <end position="90"/>
    </location>
</feature>
<feature type="domain" description="Response regulatory" evidence="9">
    <location>
        <begin position="513"/>
        <end position="632"/>
    </location>
</feature>
<dbReference type="Gene3D" id="3.30.450.20">
    <property type="entry name" value="PAS domain"/>
    <property type="match status" value="1"/>
</dbReference>
<dbReference type="InterPro" id="IPR003661">
    <property type="entry name" value="HisK_dim/P_dom"/>
</dbReference>
<dbReference type="EMBL" id="JAAIJQ010000047">
    <property type="protein sequence ID" value="NEV63314.1"/>
    <property type="molecule type" value="Genomic_DNA"/>
</dbReference>
<evidence type="ECO:0000313" key="14">
    <source>
        <dbReference type="Proteomes" id="UP000483379"/>
    </source>
</evidence>
<feature type="modified residue" description="Phosphohistidine" evidence="4">
    <location>
        <position position="732"/>
    </location>
</feature>
<keyword evidence="5" id="KW-0597">Phosphoprotein</keyword>
<dbReference type="CDD" id="cd17546">
    <property type="entry name" value="REC_hyHK_CKI1_RcsC-like"/>
    <property type="match status" value="1"/>
</dbReference>
<dbReference type="RefSeq" id="WP_164453778.1">
    <property type="nucleotide sequence ID" value="NZ_JAAIJQ010000047.1"/>
</dbReference>
<dbReference type="SMART" id="SM00448">
    <property type="entry name" value="REC"/>
    <property type="match status" value="3"/>
</dbReference>
<dbReference type="SUPFAM" id="SSF55874">
    <property type="entry name" value="ATPase domain of HSP90 chaperone/DNA topoisomerase II/histidine kinase"/>
    <property type="match status" value="1"/>
</dbReference>
<sequence length="1521" mass="163415">MKSFSPAIVDAELSRIRRLSALATLLVAASSLIMVFLPGLTPLLRSMLGLGALLLAVGSGWLLARVLQRRLVERVRQAVEAGDAPAAAPDAPAPPAETPEGDAPGHEGGAAASAPSGRQTHSTQVSLLADFSHEIHTQLNSMLGTSEVLLGSELTAEQRRFVDTLERSGHALQTVLSEMLDMARMDSGDLQLEDSEIDLRERIEEVLDLFARRAHAKGVALTADLASDLPVRVRVDRARLGHALASLLGAMLQRVQGGELVVRAVAQSREGERARIRLETLATQVDVLAAIRDEALECFARKPEAAEPLADGTAPGLGIAKAIVGLMGGEAGLDMRGERGMSLWVSLPVAVSQWPPPSGEGKRSLAGLRVLLAAPQPLSSQIMADRLGRAGAQVAVCADADAVLATMEAPGGDGSVLDAVILDSELPGIQSVSSAMGSKTQRPSLLYLAPARPGWAMEEVAALGVDVSLTKPVRQAQLLAALLRLSGRQVPDALDAESGMPAGDEDRQALGLCVLVADDNAANQDTVGAMLEVLGCKSRAVYDGQAATEALAAESFDLILMDCKMPVMDGYEATRRIRLNESGRSRRPLPIIALTAHAMEGDRERCQAAGMDDYLTKPVSLTALRATLLRWSRERALGHLARMTTPVEAELDRLSDLGRPPPVETLRLDDLDSFAVLEPSALNEVRDLNPSGEDALIARLARSFLDSSAGLVAKIREGLEEGRPQGVTESAHSLRSAARILGAARLSTLCGRLEQFSSAGCTYFPPSHVVDRLDAIDGETRRAVQALLDEAERADGAEGRPIAAAVEQGGANALSAGLALSGEADSGGDARQRPLILVVDDNPTILSVAQAALERAGLRFAGARDGHGAIETSRFQRPDLVLLDVMMPDMNGYETCRRLRRLPGLELTPILMMTGLEDTTAIECAYASGATDFYAKPVNWGLLTHRIRYMLRGHATLDALHRSEARNSALIAAIPDALMRLDAEGKVLQHKLGGALEKLGVRADAQVGKLCDLLPEAICSLIQRELETTVSEHGVRELELELSDAQGEPLTFDARLIAVDAEQVILLLRDMTERRRRQRVIHQLAYQDSLTGLANRQQFNQDLAAALKTARRREDRVALLYLDLDQFKRINDSLGHGVGDELLRQAARRLQLAVDDATSGSNGRGGTIANTVARLGGDELTVILKGRGAERLAERVAEHIVERFRAPFHCSERIIVCTVSIGIALSPQDGDVPEALLKHADTALYAAKLAGRNTFCFFTASMGELASRRLDIEAGLRQALERDELRLHFQPIVDIASGAAQSLEALLRWEHPERGLLEPAAFIPVAEESGLILPIGTWVIEALERQIALWSAEGWTPSVSLNLADCQFSDHGLVERLRDLAAALPPRSVELEITESLLLARDPRLIDTLNTLRRHGLGVAIDHFGTGYSSLGLLKHLPIDTLKLDRTFVEEIGCEEASDLLVSTIIDLGRGLGMRVVAQGVETQAQLDFLRRAGCDAAQGFFFAMPAEAAELDRSRLRALG</sequence>
<dbReference type="Pfam" id="PF00072">
    <property type="entry name" value="Response_reg"/>
    <property type="match status" value="2"/>
</dbReference>
<comment type="catalytic activity">
    <reaction evidence="1">
        <text>ATP + protein L-histidine = ADP + protein N-phospho-L-histidine.</text>
        <dbReference type="EC" id="2.7.13.3"/>
    </reaction>
</comment>
<dbReference type="PANTHER" id="PTHR44757">
    <property type="entry name" value="DIGUANYLATE CYCLASE DGCP"/>
    <property type="match status" value="1"/>
</dbReference>
<feature type="domain" description="GGDEF" evidence="11">
    <location>
        <begin position="1115"/>
        <end position="1260"/>
    </location>
</feature>
<reference evidence="13 14" key="1">
    <citation type="submission" date="2020-02" db="EMBL/GenBank/DDBJ databases">
        <title>Genome sequences of Thiorhodococcus mannitoliphagus and Thiorhodococcus minor, purple sulfur photosynthetic bacteria in the gammaproteobacterial family, Chromatiaceae.</title>
        <authorList>
            <person name="Aviles F.A."/>
            <person name="Meyer T.E."/>
            <person name="Kyndt J.A."/>
        </authorList>
    </citation>
    <scope>NUCLEOTIDE SEQUENCE [LARGE SCALE GENOMIC DNA]</scope>
    <source>
        <strain evidence="13 14">DSM 11518</strain>
    </source>
</reference>
<gene>
    <name evidence="13" type="ORF">G3446_15705</name>
</gene>
<dbReference type="Pfam" id="PF00512">
    <property type="entry name" value="HisKA"/>
    <property type="match status" value="1"/>
</dbReference>
<comment type="caution">
    <text evidence="13">The sequence shown here is derived from an EMBL/GenBank/DDBJ whole genome shotgun (WGS) entry which is preliminary data.</text>
</comment>
<dbReference type="InterPro" id="IPR011006">
    <property type="entry name" value="CheY-like_superfamily"/>
</dbReference>
<dbReference type="InterPro" id="IPR035965">
    <property type="entry name" value="PAS-like_dom_sf"/>
</dbReference>
<dbReference type="SUPFAM" id="SSF52172">
    <property type="entry name" value="CheY-like"/>
    <property type="match status" value="3"/>
</dbReference>
<dbReference type="PANTHER" id="PTHR44757:SF2">
    <property type="entry name" value="BIOFILM ARCHITECTURE MAINTENANCE PROTEIN MBAA"/>
    <property type="match status" value="1"/>
</dbReference>
<dbReference type="Gene3D" id="1.10.287.130">
    <property type="match status" value="1"/>
</dbReference>
<dbReference type="GO" id="GO:0000155">
    <property type="term" value="F:phosphorelay sensor kinase activity"/>
    <property type="evidence" value="ECO:0007669"/>
    <property type="project" value="InterPro"/>
</dbReference>
<name>A0A6M0K1V6_9GAMM</name>
<dbReference type="SMART" id="SM00388">
    <property type="entry name" value="HisKA"/>
    <property type="match status" value="1"/>
</dbReference>
<dbReference type="CDD" id="cd01948">
    <property type="entry name" value="EAL"/>
    <property type="match status" value="1"/>
</dbReference>
<evidence type="ECO:0000259" key="12">
    <source>
        <dbReference type="PROSITE" id="PS50894"/>
    </source>
</evidence>
<dbReference type="EC" id="2.7.13.3" evidence="2"/>
<dbReference type="Pfam" id="PF00990">
    <property type="entry name" value="GGDEF"/>
    <property type="match status" value="1"/>
</dbReference>
<dbReference type="SUPFAM" id="SSF47384">
    <property type="entry name" value="Homodimeric domain of signal transducing histidine kinase"/>
    <property type="match status" value="1"/>
</dbReference>
<dbReference type="PROSITE" id="PS50883">
    <property type="entry name" value="EAL"/>
    <property type="match status" value="1"/>
</dbReference>
<dbReference type="SUPFAM" id="SSF141868">
    <property type="entry name" value="EAL domain-like"/>
    <property type="match status" value="1"/>
</dbReference>
<feature type="domain" description="Response regulatory" evidence="9">
    <location>
        <begin position="369"/>
        <end position="486"/>
    </location>
</feature>
<dbReference type="CDD" id="cd01949">
    <property type="entry name" value="GGDEF"/>
    <property type="match status" value="1"/>
</dbReference>
<keyword evidence="7" id="KW-0472">Membrane</keyword>
<organism evidence="13 14">
    <name type="scientific">Thiorhodococcus minor</name>
    <dbReference type="NCBI Taxonomy" id="57489"/>
    <lineage>
        <taxon>Bacteria</taxon>
        <taxon>Pseudomonadati</taxon>
        <taxon>Pseudomonadota</taxon>
        <taxon>Gammaproteobacteria</taxon>
        <taxon>Chromatiales</taxon>
        <taxon>Chromatiaceae</taxon>
        <taxon>Thiorhodococcus</taxon>
    </lineage>
</organism>
<dbReference type="InterPro" id="IPR000160">
    <property type="entry name" value="GGDEF_dom"/>
</dbReference>
<dbReference type="SMART" id="SM00052">
    <property type="entry name" value="EAL"/>
    <property type="match status" value="1"/>
</dbReference>
<dbReference type="Gene3D" id="3.30.565.10">
    <property type="entry name" value="Histidine kinase-like ATPase, C-terminal domain"/>
    <property type="match status" value="1"/>
</dbReference>
<dbReference type="Gene3D" id="1.20.120.160">
    <property type="entry name" value="HPT domain"/>
    <property type="match status" value="1"/>
</dbReference>
<dbReference type="SUPFAM" id="SSF47226">
    <property type="entry name" value="Histidine-containing phosphotransfer domain, HPT domain"/>
    <property type="match status" value="1"/>
</dbReference>
<keyword evidence="7" id="KW-0812">Transmembrane</keyword>
<dbReference type="InterPro" id="IPR036097">
    <property type="entry name" value="HisK_dim/P_sf"/>
</dbReference>